<dbReference type="SUPFAM" id="SSF52317">
    <property type="entry name" value="Class I glutamine amidotransferase-like"/>
    <property type="match status" value="1"/>
</dbReference>
<dbReference type="Gene3D" id="3.40.50.880">
    <property type="match status" value="1"/>
</dbReference>
<dbReference type="Pfam" id="PF00425">
    <property type="entry name" value="Chorismate_bind"/>
    <property type="match status" value="1"/>
</dbReference>
<dbReference type="GO" id="GO:0000162">
    <property type="term" value="P:L-tryptophan biosynthetic process"/>
    <property type="evidence" value="ECO:0007669"/>
    <property type="project" value="TreeGrafter"/>
</dbReference>
<dbReference type="PROSITE" id="PS51273">
    <property type="entry name" value="GATASE_TYPE_1"/>
    <property type="match status" value="1"/>
</dbReference>
<dbReference type="InterPro" id="IPR019999">
    <property type="entry name" value="Anth_synth_I-like"/>
</dbReference>
<organism evidence="7 8">
    <name type="scientific">Corynebacterium hindlerae</name>
    <dbReference type="NCBI Taxonomy" id="699041"/>
    <lineage>
        <taxon>Bacteria</taxon>
        <taxon>Bacillati</taxon>
        <taxon>Actinomycetota</taxon>
        <taxon>Actinomycetes</taxon>
        <taxon>Mycobacteriales</taxon>
        <taxon>Corynebacteriaceae</taxon>
        <taxon>Corynebacterium</taxon>
    </lineage>
</organism>
<keyword evidence="3" id="KW-0808">Transferase</keyword>
<dbReference type="PRINTS" id="PR00097">
    <property type="entry name" value="ANTSNTHASEII"/>
</dbReference>
<dbReference type="PANTHER" id="PTHR11236">
    <property type="entry name" value="AMINOBENZOATE/ANTHRANILATE SYNTHASE"/>
    <property type="match status" value="1"/>
</dbReference>
<dbReference type="EC" id="2.6.1.85" evidence="2"/>
<gene>
    <name evidence="7" type="ORF">HW450_03770</name>
</gene>
<dbReference type="InterPro" id="IPR005801">
    <property type="entry name" value="ADC_synthase"/>
</dbReference>
<dbReference type="CDD" id="cd01743">
    <property type="entry name" value="GATase1_Anthranilate_Synthase"/>
    <property type="match status" value="1"/>
</dbReference>
<dbReference type="GO" id="GO:0005737">
    <property type="term" value="C:cytoplasm"/>
    <property type="evidence" value="ECO:0007669"/>
    <property type="project" value="TreeGrafter"/>
</dbReference>
<dbReference type="InterPro" id="IPR006221">
    <property type="entry name" value="TrpG/PapA_dom"/>
</dbReference>
<feature type="domain" description="Chorismate-utilising enzyme C-terminal" evidence="6">
    <location>
        <begin position="325"/>
        <end position="574"/>
    </location>
</feature>
<dbReference type="SUPFAM" id="SSF56322">
    <property type="entry name" value="ADC synthase"/>
    <property type="match status" value="1"/>
</dbReference>
<evidence type="ECO:0000259" key="6">
    <source>
        <dbReference type="Pfam" id="PF00425"/>
    </source>
</evidence>
<dbReference type="InterPro" id="IPR029062">
    <property type="entry name" value="Class_I_gatase-like"/>
</dbReference>
<dbReference type="GO" id="GO:0008153">
    <property type="term" value="P:4-aminobenzoate biosynthetic process"/>
    <property type="evidence" value="ECO:0007669"/>
    <property type="project" value="TreeGrafter"/>
</dbReference>
<keyword evidence="8" id="KW-1185">Reference proteome</keyword>
<feature type="domain" description="Glutamine amidotransferase" evidence="5">
    <location>
        <begin position="6"/>
        <end position="177"/>
    </location>
</feature>
<dbReference type="RefSeq" id="WP_182386678.1">
    <property type="nucleotide sequence ID" value="NZ_CP059833.1"/>
</dbReference>
<dbReference type="Gene3D" id="3.60.120.10">
    <property type="entry name" value="Anthranilate synthase"/>
    <property type="match status" value="1"/>
</dbReference>
<evidence type="ECO:0000256" key="3">
    <source>
        <dbReference type="ARBA" id="ARBA00022679"/>
    </source>
</evidence>
<evidence type="ECO:0000256" key="4">
    <source>
        <dbReference type="ARBA" id="ARBA00022962"/>
    </source>
</evidence>
<dbReference type="PANTHER" id="PTHR11236:SF18">
    <property type="entry name" value="AMINODEOXYCHORISMATE SYNTHASE"/>
    <property type="match status" value="1"/>
</dbReference>
<dbReference type="InterPro" id="IPR015890">
    <property type="entry name" value="Chorismate_C"/>
</dbReference>
<accession>A0A7G5FGX0</accession>
<dbReference type="GO" id="GO:0046820">
    <property type="term" value="F:4-amino-4-deoxychorismate synthase activity"/>
    <property type="evidence" value="ECO:0007669"/>
    <property type="project" value="UniProtKB-EC"/>
</dbReference>
<dbReference type="EMBL" id="CP059833">
    <property type="protein sequence ID" value="QMV85861.1"/>
    <property type="molecule type" value="Genomic_DNA"/>
</dbReference>
<protein>
    <recommendedName>
        <fullName evidence="2">aminodeoxychorismate synthase</fullName>
        <ecNumber evidence="2">2.6.1.85</ecNumber>
    </recommendedName>
</protein>
<evidence type="ECO:0000313" key="8">
    <source>
        <dbReference type="Proteomes" id="UP000515570"/>
    </source>
</evidence>
<proteinExistence type="inferred from homology"/>
<comment type="similarity">
    <text evidence="1">In the C-terminal section; belongs to the anthranilate synthase component I family.</text>
</comment>
<dbReference type="AlphaFoldDB" id="A0A7G5FGX0"/>
<name>A0A7G5FGX0_9CORY</name>
<dbReference type="PRINTS" id="PR00096">
    <property type="entry name" value="GATASE"/>
</dbReference>
<dbReference type="Pfam" id="PF00117">
    <property type="entry name" value="GATase"/>
    <property type="match status" value="1"/>
</dbReference>
<dbReference type="PRINTS" id="PR00099">
    <property type="entry name" value="CPSGATASE"/>
</dbReference>
<evidence type="ECO:0000256" key="2">
    <source>
        <dbReference type="ARBA" id="ARBA00013139"/>
    </source>
</evidence>
<reference evidence="7 8" key="1">
    <citation type="submission" date="2020-07" db="EMBL/GenBank/DDBJ databases">
        <title>non toxigenic Corynebacterium sp. nov from a clinical source.</title>
        <authorList>
            <person name="Bernier A.-M."/>
            <person name="Bernard K."/>
        </authorList>
    </citation>
    <scope>NUCLEOTIDE SEQUENCE [LARGE SCALE GENOMIC DNA]</scope>
    <source>
        <strain evidence="8">NML 93-0612</strain>
    </source>
</reference>
<dbReference type="InterPro" id="IPR017926">
    <property type="entry name" value="GATASE"/>
</dbReference>
<keyword evidence="4" id="KW-0315">Glutamine amidotransferase</keyword>
<evidence type="ECO:0000256" key="1">
    <source>
        <dbReference type="ARBA" id="ARBA00005970"/>
    </source>
</evidence>
<evidence type="ECO:0000259" key="5">
    <source>
        <dbReference type="Pfam" id="PF00117"/>
    </source>
</evidence>
<dbReference type="Proteomes" id="UP000515570">
    <property type="component" value="Chromosome"/>
</dbReference>
<sequence length="585" mass="62516">MTKIALIDNHDSFTHLLADLIFRAVGIAPTIVPNDAPLPDADLYIISPGPGHPAHPADIGTSAEAIRSDTPVIGVCLGHQAIALHAGCTVTRAQHPRHGLESQVHHDGTGIFAGIPSPFQVIRYHSLEVTDPTGVEVLATAEDGTIMALRRVGKQQWGVQFHPESIGTGHGERLMRQLIDATGALPTWHRRATDLMSPAALVDAWRTEYPYLCWLDTATGDGMHLIGAGHRLVAPDDVPHGLLSLDSDPAPVDFVPGALGVLPYEATGGSDGGPYAAGELLVPEVVYQVCGEQAWLLSQRDVQLPELREPEPGTFSGEITLKHAKDEYVGLVQRCQEAIAAGDSYELCLTTVASARCEADPLKLYLRLREQSPSPMAGLFLGEVNVLSASPERFLSIHNGVVAASPIKGTRPRGHDDAALIKDLEASVKDRAENLMIVDLLRNDLARSCEPASIAVPELCQVYTFSRAHQMISTITGTVRAGVSPMSVVRAAFPGGSMTGAPKQRSMDILASLEAQPRGFYSGCMGYVSATGDADFSILIRTVVQRGDLLTYGAGGAVTALSDPAEEYEEVLVKMEPFRVLLGQQ</sequence>
<evidence type="ECO:0000313" key="7">
    <source>
        <dbReference type="EMBL" id="QMV85861.1"/>
    </source>
</evidence>